<dbReference type="SMART" id="SM00345">
    <property type="entry name" value="HTH_GNTR"/>
    <property type="match status" value="1"/>
</dbReference>
<dbReference type="SUPFAM" id="SSF64288">
    <property type="entry name" value="Chorismate lyase-like"/>
    <property type="match status" value="1"/>
</dbReference>
<dbReference type="PANTHER" id="PTHR44846:SF1">
    <property type="entry name" value="MANNOSYL-D-GLYCERATE TRANSPORT_METABOLISM SYSTEM REPRESSOR MNGR-RELATED"/>
    <property type="match status" value="1"/>
</dbReference>
<comment type="caution">
    <text evidence="5">The sequence shown here is derived from an EMBL/GenBank/DDBJ whole genome shotgun (WGS) entry which is preliminary data.</text>
</comment>
<dbReference type="EMBL" id="JAFBFC010000004">
    <property type="protein sequence ID" value="MBM7703708.1"/>
    <property type="molecule type" value="Genomic_DNA"/>
</dbReference>
<dbReference type="PROSITE" id="PS50949">
    <property type="entry name" value="HTH_GNTR"/>
    <property type="match status" value="1"/>
</dbReference>
<proteinExistence type="predicted"/>
<sequence length="241" mass="27748">MLIEKHSPIPVYYQIQNYIKKLITTEAWKDGEKIPSERELSEQFEVSRGTIRQAVQGLVDEGYLVRRKGNGTFVHQSRVDQPLITITSFTELMKAKGLQPSNELLQFKKRQATDKEIEKLKLTKDDNVLWISRLRKGDDIPVLLEETVLPWDIANQMTEEDAQTSIYQFIEKRVEETIGNAEQTITAVMLKAEVASYLQVQSPAAGLLSERVTFLKNGRPFEYVQAYYVGNRFSFSLQLTR</sequence>
<dbReference type="PANTHER" id="PTHR44846">
    <property type="entry name" value="MANNOSYL-D-GLYCERATE TRANSPORT/METABOLISM SYSTEM REPRESSOR MNGR-RELATED"/>
    <property type="match status" value="1"/>
</dbReference>
<dbReference type="Pfam" id="PF00392">
    <property type="entry name" value="GntR"/>
    <property type="match status" value="1"/>
</dbReference>
<evidence type="ECO:0000256" key="3">
    <source>
        <dbReference type="ARBA" id="ARBA00023163"/>
    </source>
</evidence>
<dbReference type="SMART" id="SM00866">
    <property type="entry name" value="UTRA"/>
    <property type="match status" value="1"/>
</dbReference>
<dbReference type="PRINTS" id="PR00035">
    <property type="entry name" value="HTHGNTR"/>
</dbReference>
<dbReference type="Gene3D" id="3.40.1410.10">
    <property type="entry name" value="Chorismate lyase-like"/>
    <property type="match status" value="1"/>
</dbReference>
<dbReference type="CDD" id="cd07377">
    <property type="entry name" value="WHTH_GntR"/>
    <property type="match status" value="1"/>
</dbReference>
<reference evidence="5 6" key="1">
    <citation type="submission" date="2021-01" db="EMBL/GenBank/DDBJ databases">
        <title>Genomic Encyclopedia of Type Strains, Phase IV (KMG-IV): sequencing the most valuable type-strain genomes for metagenomic binning, comparative biology and taxonomic classification.</title>
        <authorList>
            <person name="Goeker M."/>
        </authorList>
    </citation>
    <scope>NUCLEOTIDE SEQUENCE [LARGE SCALE GENOMIC DNA]</scope>
    <source>
        <strain evidence="5 6">DSM 104297</strain>
    </source>
</reference>
<evidence type="ECO:0000313" key="5">
    <source>
        <dbReference type="EMBL" id="MBM7703708.1"/>
    </source>
</evidence>
<dbReference type="InterPro" id="IPR028978">
    <property type="entry name" value="Chorismate_lyase_/UTRA_dom_sf"/>
</dbReference>
<dbReference type="InterPro" id="IPR011663">
    <property type="entry name" value="UTRA"/>
</dbReference>
<dbReference type="InterPro" id="IPR036388">
    <property type="entry name" value="WH-like_DNA-bd_sf"/>
</dbReference>
<dbReference type="RefSeq" id="WP_205187661.1">
    <property type="nucleotide sequence ID" value="NZ_JAFBFC010000004.1"/>
</dbReference>
<dbReference type="SUPFAM" id="SSF46785">
    <property type="entry name" value="Winged helix' DNA-binding domain"/>
    <property type="match status" value="1"/>
</dbReference>
<accession>A0ABS2QW44</accession>
<evidence type="ECO:0000313" key="6">
    <source>
        <dbReference type="Proteomes" id="UP000809829"/>
    </source>
</evidence>
<keyword evidence="6" id="KW-1185">Reference proteome</keyword>
<evidence type="ECO:0000256" key="1">
    <source>
        <dbReference type="ARBA" id="ARBA00023015"/>
    </source>
</evidence>
<name>A0ABS2QW44_9BACI</name>
<organism evidence="5 6">
    <name type="scientific">Priestia iocasae</name>
    <dbReference type="NCBI Taxonomy" id="2291674"/>
    <lineage>
        <taxon>Bacteria</taxon>
        <taxon>Bacillati</taxon>
        <taxon>Bacillota</taxon>
        <taxon>Bacilli</taxon>
        <taxon>Bacillales</taxon>
        <taxon>Bacillaceae</taxon>
        <taxon>Priestia</taxon>
    </lineage>
</organism>
<keyword evidence="2" id="KW-0238">DNA-binding</keyword>
<dbReference type="InterPro" id="IPR050679">
    <property type="entry name" value="Bact_HTH_transcr_reg"/>
</dbReference>
<dbReference type="Pfam" id="PF07702">
    <property type="entry name" value="UTRA"/>
    <property type="match status" value="1"/>
</dbReference>
<feature type="domain" description="HTH gntR-type" evidence="4">
    <location>
        <begin position="9"/>
        <end position="77"/>
    </location>
</feature>
<gene>
    <name evidence="5" type="ORF">JOC83_002557</name>
</gene>
<dbReference type="InterPro" id="IPR000524">
    <property type="entry name" value="Tscrpt_reg_HTH_GntR"/>
</dbReference>
<evidence type="ECO:0000259" key="4">
    <source>
        <dbReference type="PROSITE" id="PS50949"/>
    </source>
</evidence>
<dbReference type="Proteomes" id="UP000809829">
    <property type="component" value="Unassembled WGS sequence"/>
</dbReference>
<protein>
    <submittedName>
        <fullName evidence="5">GntR family transcriptional regulator</fullName>
    </submittedName>
</protein>
<dbReference type="Gene3D" id="1.10.10.10">
    <property type="entry name" value="Winged helix-like DNA-binding domain superfamily/Winged helix DNA-binding domain"/>
    <property type="match status" value="1"/>
</dbReference>
<keyword evidence="1" id="KW-0805">Transcription regulation</keyword>
<evidence type="ECO:0000256" key="2">
    <source>
        <dbReference type="ARBA" id="ARBA00023125"/>
    </source>
</evidence>
<keyword evidence="3" id="KW-0804">Transcription</keyword>
<dbReference type="InterPro" id="IPR036390">
    <property type="entry name" value="WH_DNA-bd_sf"/>
</dbReference>